<dbReference type="EMBL" id="CAADEZ010000808">
    <property type="protein sequence ID" value="VFJ75013.1"/>
    <property type="molecule type" value="Genomic_DNA"/>
</dbReference>
<feature type="active site" description="Nucleophile" evidence="6">
    <location>
        <position position="9"/>
    </location>
</feature>
<dbReference type="AlphaFoldDB" id="A0A450TYR9"/>
<dbReference type="PRINTS" id="PR00719">
    <property type="entry name" value="LMWPTPASE"/>
</dbReference>
<dbReference type="EC" id="3.1.3.48" evidence="2"/>
<dbReference type="InterPro" id="IPR050438">
    <property type="entry name" value="LMW_PTPase"/>
</dbReference>
<dbReference type="InterPro" id="IPR036196">
    <property type="entry name" value="Ptyr_pPase_sf"/>
</dbReference>
<dbReference type="InterPro" id="IPR023485">
    <property type="entry name" value="Ptyr_pPase"/>
</dbReference>
<feature type="domain" description="Phosphotyrosine protein phosphatase I" evidence="7">
    <location>
        <begin position="3"/>
        <end position="144"/>
    </location>
</feature>
<feature type="active site" evidence="6">
    <location>
        <position position="15"/>
    </location>
</feature>
<dbReference type="Pfam" id="PF01451">
    <property type="entry name" value="LMWPc"/>
    <property type="match status" value="1"/>
</dbReference>
<accession>A0A450TYR9</accession>
<evidence type="ECO:0000256" key="4">
    <source>
        <dbReference type="ARBA" id="ARBA00022912"/>
    </source>
</evidence>
<organism evidence="9">
    <name type="scientific">Candidatus Kentrum sp. FM</name>
    <dbReference type="NCBI Taxonomy" id="2126340"/>
    <lineage>
        <taxon>Bacteria</taxon>
        <taxon>Pseudomonadati</taxon>
        <taxon>Pseudomonadota</taxon>
        <taxon>Gammaproteobacteria</taxon>
        <taxon>Candidatus Kentrum</taxon>
    </lineage>
</organism>
<evidence type="ECO:0000313" key="10">
    <source>
        <dbReference type="EMBL" id="VFK22574.1"/>
    </source>
</evidence>
<comment type="catalytic activity">
    <reaction evidence="5">
        <text>O-phospho-L-tyrosyl-[protein] + H2O = L-tyrosyl-[protein] + phosphate</text>
        <dbReference type="Rhea" id="RHEA:10684"/>
        <dbReference type="Rhea" id="RHEA-COMP:10136"/>
        <dbReference type="Rhea" id="RHEA-COMP:20101"/>
        <dbReference type="ChEBI" id="CHEBI:15377"/>
        <dbReference type="ChEBI" id="CHEBI:43474"/>
        <dbReference type="ChEBI" id="CHEBI:46858"/>
        <dbReference type="ChEBI" id="CHEBI:61978"/>
        <dbReference type="EC" id="3.1.3.48"/>
    </reaction>
</comment>
<proteinExistence type="inferred from homology"/>
<dbReference type="GO" id="GO:0004725">
    <property type="term" value="F:protein tyrosine phosphatase activity"/>
    <property type="evidence" value="ECO:0007669"/>
    <property type="project" value="UniProtKB-EC"/>
</dbReference>
<dbReference type="SMART" id="SM00226">
    <property type="entry name" value="LMWPc"/>
    <property type="match status" value="1"/>
</dbReference>
<evidence type="ECO:0000256" key="5">
    <source>
        <dbReference type="ARBA" id="ARBA00051722"/>
    </source>
</evidence>
<evidence type="ECO:0000259" key="7">
    <source>
        <dbReference type="SMART" id="SM00226"/>
    </source>
</evidence>
<keyword evidence="4" id="KW-0904">Protein phosphatase</keyword>
<dbReference type="SUPFAM" id="SSF52788">
    <property type="entry name" value="Phosphotyrosine protein phosphatases I"/>
    <property type="match status" value="1"/>
</dbReference>
<reference evidence="9" key="1">
    <citation type="submission" date="2019-02" db="EMBL/GenBank/DDBJ databases">
        <authorList>
            <person name="Gruber-Vodicka R. H."/>
            <person name="Seah K. B. B."/>
        </authorList>
    </citation>
    <scope>NUCLEOTIDE SEQUENCE</scope>
    <source>
        <strain evidence="9">BECK_BZ163</strain>
        <strain evidence="10">BECK_BZ164</strain>
        <strain evidence="8">BECK_BZ165</strain>
    </source>
</reference>
<evidence type="ECO:0000256" key="3">
    <source>
        <dbReference type="ARBA" id="ARBA00022801"/>
    </source>
</evidence>
<dbReference type="Gene3D" id="3.40.50.2300">
    <property type="match status" value="1"/>
</dbReference>
<evidence type="ECO:0000313" key="9">
    <source>
        <dbReference type="EMBL" id="VFJ75013.1"/>
    </source>
</evidence>
<protein>
    <recommendedName>
        <fullName evidence="2">protein-tyrosine-phosphatase</fullName>
        <ecNumber evidence="2">3.1.3.48</ecNumber>
    </recommendedName>
</protein>
<sequence length="163" mass="18116">MLESVLMVCIGNICRSPMAEGLLKSRTAELGQDLRVESAGLMAVVGHPADPLAVELMGKRGIDITAHRARQLTLGILRGFDVVMVMEHQHRQTIERSMPIARGRVFTLGHWNNVEIADPMGKSREYFQQTHALIEQGVDSWMHYFHKLGPPAGKAGRNVKSVH</sequence>
<name>A0A450TYR9_9GAMM</name>
<feature type="active site" description="Proton donor" evidence="6">
    <location>
        <position position="118"/>
    </location>
</feature>
<evidence type="ECO:0000256" key="1">
    <source>
        <dbReference type="ARBA" id="ARBA00011063"/>
    </source>
</evidence>
<dbReference type="EMBL" id="CAADFA010000798">
    <property type="protein sequence ID" value="VFJ74549.1"/>
    <property type="molecule type" value="Genomic_DNA"/>
</dbReference>
<dbReference type="PANTHER" id="PTHR11717:SF31">
    <property type="entry name" value="LOW MOLECULAR WEIGHT PROTEIN-TYROSINE-PHOSPHATASE ETP-RELATED"/>
    <property type="match status" value="1"/>
</dbReference>
<comment type="similarity">
    <text evidence="1">Belongs to the low molecular weight phosphotyrosine protein phosphatase family.</text>
</comment>
<evidence type="ECO:0000256" key="6">
    <source>
        <dbReference type="PIRSR" id="PIRSR617867-1"/>
    </source>
</evidence>
<keyword evidence="3" id="KW-0378">Hydrolase</keyword>
<dbReference type="PANTHER" id="PTHR11717">
    <property type="entry name" value="LOW MOLECULAR WEIGHT PROTEIN TYROSINE PHOSPHATASE"/>
    <property type="match status" value="1"/>
</dbReference>
<dbReference type="EMBL" id="CAADFL010000869">
    <property type="protein sequence ID" value="VFK22574.1"/>
    <property type="molecule type" value="Genomic_DNA"/>
</dbReference>
<dbReference type="CDD" id="cd16343">
    <property type="entry name" value="LMWPTP"/>
    <property type="match status" value="1"/>
</dbReference>
<gene>
    <name evidence="9" type="ORF">BECKFM1743A_GA0114220_108081</name>
    <name evidence="10" type="ORF">BECKFM1743B_GA0114221_108692</name>
    <name evidence="8" type="ORF">BECKFM1743C_GA0114222_107981</name>
</gene>
<dbReference type="InterPro" id="IPR017867">
    <property type="entry name" value="Tyr_phospatase_low_mol_wt"/>
</dbReference>
<evidence type="ECO:0000313" key="8">
    <source>
        <dbReference type="EMBL" id="VFJ74549.1"/>
    </source>
</evidence>
<evidence type="ECO:0000256" key="2">
    <source>
        <dbReference type="ARBA" id="ARBA00013064"/>
    </source>
</evidence>